<accession>A0ACB6RFK2</accession>
<gene>
    <name evidence="1" type="ORF">BDR25DRAFT_348327</name>
</gene>
<name>A0ACB6RFK2_9PLEO</name>
<evidence type="ECO:0000313" key="2">
    <source>
        <dbReference type="Proteomes" id="UP000799755"/>
    </source>
</evidence>
<evidence type="ECO:0000313" key="1">
    <source>
        <dbReference type="EMBL" id="KAF2478044.1"/>
    </source>
</evidence>
<proteinExistence type="predicted"/>
<sequence>MNTLHLFSSADLPTTEVTGLRQRYLVDRSSLVDGEKTLTTLRTRWPPLGLPNITCQTLDPMWVASRPLDWRKHYHGRGMARLHQAWRFLLKVIVLPHISAGSVNNIQILFLVASLLCFTFDAGDAAERAEANSHMFPYLFEEYPGVEDINARAPKLGIDDSISSQDDGGRFTATQSLANGFQRAYDPSPSSSLYIWFILSVNETSDSPSLQQASLRHAAEEFLVCPPLLRFHLEFALATAISGEEPYHHVDRQLYKLACLPNSWHFSDTGYERAIILGRPNYC</sequence>
<dbReference type="Proteomes" id="UP000799755">
    <property type="component" value="Unassembled WGS sequence"/>
</dbReference>
<keyword evidence="2" id="KW-1185">Reference proteome</keyword>
<dbReference type="EMBL" id="MU003492">
    <property type="protein sequence ID" value="KAF2478044.1"/>
    <property type="molecule type" value="Genomic_DNA"/>
</dbReference>
<protein>
    <submittedName>
        <fullName evidence="1">Uncharacterized protein</fullName>
    </submittedName>
</protein>
<reference evidence="1" key="1">
    <citation type="journal article" date="2020" name="Stud. Mycol.">
        <title>101 Dothideomycetes genomes: a test case for predicting lifestyles and emergence of pathogens.</title>
        <authorList>
            <person name="Haridas S."/>
            <person name="Albert R."/>
            <person name="Binder M."/>
            <person name="Bloem J."/>
            <person name="Labutti K."/>
            <person name="Salamov A."/>
            <person name="Andreopoulos B."/>
            <person name="Baker S."/>
            <person name="Barry K."/>
            <person name="Bills G."/>
            <person name="Bluhm B."/>
            <person name="Cannon C."/>
            <person name="Castanera R."/>
            <person name="Culley D."/>
            <person name="Daum C."/>
            <person name="Ezra D."/>
            <person name="Gonzalez J."/>
            <person name="Henrissat B."/>
            <person name="Kuo A."/>
            <person name="Liang C."/>
            <person name="Lipzen A."/>
            <person name="Lutzoni F."/>
            <person name="Magnuson J."/>
            <person name="Mondo S."/>
            <person name="Nolan M."/>
            <person name="Ohm R."/>
            <person name="Pangilinan J."/>
            <person name="Park H.-J."/>
            <person name="Ramirez L."/>
            <person name="Alfaro M."/>
            <person name="Sun H."/>
            <person name="Tritt A."/>
            <person name="Yoshinaga Y."/>
            <person name="Zwiers L.-H."/>
            <person name="Turgeon B."/>
            <person name="Goodwin S."/>
            <person name="Spatafora J."/>
            <person name="Crous P."/>
            <person name="Grigoriev I."/>
        </authorList>
    </citation>
    <scope>NUCLEOTIDE SEQUENCE</scope>
    <source>
        <strain evidence="1">ATCC 200398</strain>
    </source>
</reference>
<comment type="caution">
    <text evidence="1">The sequence shown here is derived from an EMBL/GenBank/DDBJ whole genome shotgun (WGS) entry which is preliminary data.</text>
</comment>
<organism evidence="1 2">
    <name type="scientific">Lindgomyces ingoldianus</name>
    <dbReference type="NCBI Taxonomy" id="673940"/>
    <lineage>
        <taxon>Eukaryota</taxon>
        <taxon>Fungi</taxon>
        <taxon>Dikarya</taxon>
        <taxon>Ascomycota</taxon>
        <taxon>Pezizomycotina</taxon>
        <taxon>Dothideomycetes</taxon>
        <taxon>Pleosporomycetidae</taxon>
        <taxon>Pleosporales</taxon>
        <taxon>Lindgomycetaceae</taxon>
        <taxon>Lindgomyces</taxon>
    </lineage>
</organism>